<evidence type="ECO:0000259" key="20">
    <source>
        <dbReference type="SMART" id="SM00079"/>
    </source>
</evidence>
<dbReference type="InterPro" id="IPR028082">
    <property type="entry name" value="Peripla_BP_I"/>
</dbReference>
<dbReference type="InterPro" id="IPR015683">
    <property type="entry name" value="Ionotropic_Glu_rcpt"/>
</dbReference>
<evidence type="ECO:0000256" key="7">
    <source>
        <dbReference type="ARBA" id="ARBA00023018"/>
    </source>
</evidence>
<evidence type="ECO:0000256" key="4">
    <source>
        <dbReference type="ARBA" id="ARBA00022692"/>
    </source>
</evidence>
<dbReference type="GO" id="GO:0045211">
    <property type="term" value="C:postsynaptic membrane"/>
    <property type="evidence" value="ECO:0007669"/>
    <property type="project" value="UniProtKB-SubCell"/>
</dbReference>
<keyword evidence="2" id="KW-0813">Transport</keyword>
<evidence type="ECO:0000313" key="23">
    <source>
        <dbReference type="WBParaSite" id="Pan_g4003.t1"/>
    </source>
</evidence>
<dbReference type="FunFam" id="3.40.190.10:FF:000060">
    <property type="entry name" value="Glutamate receptor ionotropic, kainate 1"/>
    <property type="match status" value="1"/>
</dbReference>
<feature type="binding site" evidence="16">
    <location>
        <position position="645"/>
    </location>
    <ligand>
        <name>L-glutamate</name>
        <dbReference type="ChEBI" id="CHEBI:29985"/>
    </ligand>
</feature>
<evidence type="ECO:0000256" key="8">
    <source>
        <dbReference type="ARBA" id="ARBA00023065"/>
    </source>
</evidence>
<keyword evidence="14" id="KW-0407">Ion channel</keyword>
<evidence type="ECO:0000256" key="19">
    <source>
        <dbReference type="SAM" id="SignalP"/>
    </source>
</evidence>
<evidence type="ECO:0000256" key="12">
    <source>
        <dbReference type="ARBA" id="ARBA00023257"/>
    </source>
</evidence>
<dbReference type="CDD" id="cd13714">
    <property type="entry name" value="PBP2_iGluR_Kainate"/>
    <property type="match status" value="1"/>
</dbReference>
<evidence type="ECO:0000256" key="3">
    <source>
        <dbReference type="ARBA" id="ARBA00022475"/>
    </source>
</evidence>
<evidence type="ECO:0000256" key="18">
    <source>
        <dbReference type="SAM" id="Phobius"/>
    </source>
</evidence>
<dbReference type="Pfam" id="PF10613">
    <property type="entry name" value="Lig_chan-Glu_bd"/>
    <property type="match status" value="1"/>
</dbReference>
<evidence type="ECO:0000256" key="10">
    <source>
        <dbReference type="ARBA" id="ARBA00023170"/>
    </source>
</evidence>
<accession>A0A7E4VW39</accession>
<dbReference type="SUPFAM" id="SSF53822">
    <property type="entry name" value="Periplasmic binding protein-like I"/>
    <property type="match status" value="1"/>
</dbReference>
<feature type="transmembrane region" description="Helical" evidence="18">
    <location>
        <begin position="594"/>
        <end position="617"/>
    </location>
</feature>
<dbReference type="AlphaFoldDB" id="A0A7E4VW39"/>
<evidence type="ECO:0000256" key="11">
    <source>
        <dbReference type="ARBA" id="ARBA00023180"/>
    </source>
</evidence>
<keyword evidence="3" id="KW-1003">Cell membrane</keyword>
<dbReference type="Gene3D" id="3.40.50.2300">
    <property type="match status" value="2"/>
</dbReference>
<evidence type="ECO:0000256" key="1">
    <source>
        <dbReference type="ARBA" id="ARBA00008685"/>
    </source>
</evidence>
<feature type="binding site" evidence="16">
    <location>
        <position position="646"/>
    </location>
    <ligand>
        <name>L-glutamate</name>
        <dbReference type="ChEBI" id="CHEBI:29985"/>
    </ligand>
</feature>
<evidence type="ECO:0000256" key="13">
    <source>
        <dbReference type="ARBA" id="ARBA00023286"/>
    </source>
</evidence>
<dbReference type="FunFam" id="3.40.190.10:FF:000024">
    <property type="entry name" value="Glutamate receptor, ionotropic, delta 1"/>
    <property type="match status" value="1"/>
</dbReference>
<proteinExistence type="inferred from homology"/>
<dbReference type="InterPro" id="IPR001508">
    <property type="entry name" value="Iono_Glu_rcpt_met"/>
</dbReference>
<evidence type="ECO:0000256" key="15">
    <source>
        <dbReference type="ARBA" id="ARBA00034104"/>
    </source>
</evidence>
<dbReference type="WBParaSite" id="Pan_g4003.t1">
    <property type="protein sequence ID" value="Pan_g4003.t1"/>
    <property type="gene ID" value="Pan_g4003"/>
</dbReference>
<keyword evidence="6 18" id="KW-1133">Transmembrane helix</keyword>
<keyword evidence="13" id="KW-1071">Ligand-gated ion channel</keyword>
<feature type="binding site" evidence="16">
    <location>
        <position position="490"/>
    </location>
    <ligand>
        <name>L-glutamate</name>
        <dbReference type="ChEBI" id="CHEBI:29985"/>
    </ligand>
</feature>
<sequence length="832" mass="94979">MLAAWFVLSLILPSCYVSSDTAVGTVLLESRHHHFTTIIRTVRDVLGLHMSLTKVTIDDAHVLFMKSTAAHSVAQAVGFLKRHGVGLIIGPPDADFGEIVQKICEEQGMAYLSFYYDPAVSSGPKTFRLYPSRQFEELVEYLFKYFHWNRFSIVYSKTKSLRDAHTFIRNGLPDVAFVEIDDTENSSKNRYLDAAKQVRKFHNEDYGNRFTNKVLLELDLNSTFGFLDAALKLGMITADNWFYILGTDNVEYGTEPYSHNMMRLTVTSQFDEHVLRTNSSFHSLISKVEDGKKRFLNNQECLHDLVCFHDAIMSVGLVENHINGGNISKHFHGITGPLRFDNYRMRSDAYFHVLEMGVDGRQIDTGLFRTKAQEKELTFSMRDKQLPNTHESMMEETKTQRLLKVISIEERPYVIRKNLPNGATVLEGFCIDLLDRLSHDLNFEYKLTIMPDGKYGDQVNGTKEWDGLIGELLKGEADAAVAPITVTAHRLEVVDFTDPFLQLGISMLMRIPDEHKTSSSFLSFLWPLSPSIWMYWCLVSVGSVLAVTTSAILSPREPSRKFAIFNSVWYLTCILLRAGSGFNCQSASNRLISTAWWAFTLILIAQYTANFAAVLTVDRKTLPFNSFEELGNQSEYEFGTIHGGSTMQFFMYSRLETFRRIWLRMQNMSKSVFVSNNHEGVQRVLAGKYVFLMESASLEYELTQHCNLTKVGNVVLGSNGYSIALPKGSKWRDRLSRQILDYNEKGIMMMMKRSWWKKTPQIEECEEKAAETKKSLGMDKVSGIFGLLAIGIFTGLIVALFERVVAEADRERMIRRREVFALKQPRNDKRNQ</sequence>
<dbReference type="GO" id="GO:0038023">
    <property type="term" value="F:signaling receptor activity"/>
    <property type="evidence" value="ECO:0007669"/>
    <property type="project" value="InterPro"/>
</dbReference>
<feature type="domain" description="Ionotropic glutamate receptor C-terminal" evidence="20">
    <location>
        <begin position="402"/>
        <end position="758"/>
    </location>
</feature>
<dbReference type="Pfam" id="PF01094">
    <property type="entry name" value="ANF_receptor"/>
    <property type="match status" value="1"/>
</dbReference>
<evidence type="ECO:0000259" key="21">
    <source>
        <dbReference type="SMART" id="SM00918"/>
    </source>
</evidence>
<feature type="disulfide bond" evidence="17">
    <location>
        <begin position="706"/>
        <end position="765"/>
    </location>
</feature>
<dbReference type="SMART" id="SM00079">
    <property type="entry name" value="PBPe"/>
    <property type="match status" value="1"/>
</dbReference>
<keyword evidence="11" id="KW-0325">Glycoprotein</keyword>
<protein>
    <submittedName>
        <fullName evidence="23">Glutamate receptor ionotropic, kainate 2</fullName>
    </submittedName>
</protein>
<evidence type="ECO:0000256" key="9">
    <source>
        <dbReference type="ARBA" id="ARBA00023136"/>
    </source>
</evidence>
<organism evidence="22 23">
    <name type="scientific">Panagrellus redivivus</name>
    <name type="common">Microworm</name>
    <dbReference type="NCBI Taxonomy" id="6233"/>
    <lineage>
        <taxon>Eukaryota</taxon>
        <taxon>Metazoa</taxon>
        <taxon>Ecdysozoa</taxon>
        <taxon>Nematoda</taxon>
        <taxon>Chromadorea</taxon>
        <taxon>Rhabditida</taxon>
        <taxon>Tylenchina</taxon>
        <taxon>Panagrolaimomorpha</taxon>
        <taxon>Panagrolaimoidea</taxon>
        <taxon>Panagrolaimidae</taxon>
        <taxon>Panagrellus</taxon>
    </lineage>
</organism>
<comment type="similarity">
    <text evidence="1">Belongs to the glutamate-gated ion channel (TC 1.A.10.1) family.</text>
</comment>
<feature type="binding site" evidence="16">
    <location>
        <position position="485"/>
    </location>
    <ligand>
        <name>L-glutamate</name>
        <dbReference type="ChEBI" id="CHEBI:29985"/>
    </ligand>
</feature>
<feature type="domain" description="Ionotropic glutamate receptor L-glutamate and glycine-binding" evidence="21">
    <location>
        <begin position="412"/>
        <end position="474"/>
    </location>
</feature>
<keyword evidence="22" id="KW-1185">Reference proteome</keyword>
<dbReference type="SUPFAM" id="SSF53850">
    <property type="entry name" value="Periplasmic binding protein-like II"/>
    <property type="match status" value="1"/>
</dbReference>
<evidence type="ECO:0000256" key="16">
    <source>
        <dbReference type="PIRSR" id="PIRSR601508-1"/>
    </source>
</evidence>
<evidence type="ECO:0000313" key="22">
    <source>
        <dbReference type="Proteomes" id="UP000492821"/>
    </source>
</evidence>
<keyword evidence="7" id="KW-0770">Synapse</keyword>
<evidence type="ECO:0000256" key="14">
    <source>
        <dbReference type="ARBA" id="ARBA00023303"/>
    </source>
</evidence>
<reference evidence="23" key="2">
    <citation type="submission" date="2020-10" db="UniProtKB">
        <authorList>
            <consortium name="WormBaseParasite"/>
        </authorList>
    </citation>
    <scope>IDENTIFICATION</scope>
</reference>
<dbReference type="Gene3D" id="3.40.190.10">
    <property type="entry name" value="Periplasmic binding protein-like II"/>
    <property type="match status" value="3"/>
</dbReference>
<comment type="subcellular location">
    <subcellularLocation>
        <location evidence="15">Postsynaptic cell membrane</location>
        <topology evidence="15">Multi-pass membrane protein</topology>
    </subcellularLocation>
</comment>
<keyword evidence="12" id="KW-0628">Postsynaptic cell membrane</keyword>
<dbReference type="InterPro" id="IPR019594">
    <property type="entry name" value="Glu/Gly-bd"/>
</dbReference>
<evidence type="ECO:0000256" key="6">
    <source>
        <dbReference type="ARBA" id="ARBA00022989"/>
    </source>
</evidence>
<keyword evidence="4 18" id="KW-0812">Transmembrane</keyword>
<dbReference type="SMART" id="SM00918">
    <property type="entry name" value="Lig_chan-Glu_bd"/>
    <property type="match status" value="1"/>
</dbReference>
<feature type="transmembrane region" description="Helical" evidence="18">
    <location>
        <begin position="781"/>
        <end position="801"/>
    </location>
</feature>
<dbReference type="InterPro" id="IPR001320">
    <property type="entry name" value="Iontro_rcpt_C"/>
</dbReference>
<dbReference type="Proteomes" id="UP000492821">
    <property type="component" value="Unassembled WGS sequence"/>
</dbReference>
<keyword evidence="9 18" id="KW-0472">Membrane</keyword>
<dbReference type="GO" id="GO:0015276">
    <property type="term" value="F:ligand-gated monoatomic ion channel activity"/>
    <property type="evidence" value="ECO:0007669"/>
    <property type="project" value="InterPro"/>
</dbReference>
<reference evidence="22" key="1">
    <citation type="journal article" date="2013" name="Genetics">
        <title>The draft genome and transcriptome of Panagrellus redivivus are shaped by the harsh demands of a free-living lifestyle.</title>
        <authorList>
            <person name="Srinivasan J."/>
            <person name="Dillman A.R."/>
            <person name="Macchietto M.G."/>
            <person name="Heikkinen L."/>
            <person name="Lakso M."/>
            <person name="Fracchia K.M."/>
            <person name="Antoshechkin I."/>
            <person name="Mortazavi A."/>
            <person name="Wong G."/>
            <person name="Sternberg P.W."/>
        </authorList>
    </citation>
    <scope>NUCLEOTIDE SEQUENCE [LARGE SCALE GENOMIC DNA]</scope>
    <source>
        <strain evidence="22">MT8872</strain>
    </source>
</reference>
<feature type="chain" id="PRO_5028805279" evidence="19">
    <location>
        <begin position="18"/>
        <end position="832"/>
    </location>
</feature>
<dbReference type="InterPro" id="IPR001828">
    <property type="entry name" value="ANF_lig-bd_rcpt"/>
</dbReference>
<feature type="binding site" evidence="16">
    <location>
        <position position="694"/>
    </location>
    <ligand>
        <name>L-glutamate</name>
        <dbReference type="ChEBI" id="CHEBI:29985"/>
    </ligand>
</feature>
<feature type="signal peptide" evidence="19">
    <location>
        <begin position="1"/>
        <end position="17"/>
    </location>
</feature>
<name>A0A7E4VW39_PANRE</name>
<evidence type="ECO:0000256" key="5">
    <source>
        <dbReference type="ARBA" id="ARBA00022729"/>
    </source>
</evidence>
<keyword evidence="5 19" id="KW-0732">Signal</keyword>
<feature type="binding site" evidence="16">
    <location>
        <position position="483"/>
    </location>
    <ligand>
        <name>L-glutamate</name>
        <dbReference type="ChEBI" id="CHEBI:29985"/>
    </ligand>
</feature>
<keyword evidence="8" id="KW-0406">Ion transport</keyword>
<evidence type="ECO:0000256" key="2">
    <source>
        <dbReference type="ARBA" id="ARBA00022448"/>
    </source>
</evidence>
<dbReference type="PANTHER" id="PTHR18966">
    <property type="entry name" value="IONOTROPIC GLUTAMATE RECEPTOR"/>
    <property type="match status" value="1"/>
</dbReference>
<dbReference type="PRINTS" id="PR00177">
    <property type="entry name" value="NMDARECEPTOR"/>
</dbReference>
<evidence type="ECO:0000256" key="17">
    <source>
        <dbReference type="PIRSR" id="PIRSR601508-3"/>
    </source>
</evidence>
<keyword evidence="17" id="KW-1015">Disulfide bond</keyword>
<keyword evidence="10" id="KW-0675">Receptor</keyword>
<dbReference type="Pfam" id="PF00060">
    <property type="entry name" value="Lig_chan"/>
    <property type="match status" value="1"/>
</dbReference>
<feature type="transmembrane region" description="Helical" evidence="18">
    <location>
        <begin position="533"/>
        <end position="553"/>
    </location>
</feature>